<dbReference type="PANTHER" id="PTHR42788">
    <property type="entry name" value="TAURINE IMPORT ATP-BINDING PROTEIN-RELATED"/>
    <property type="match status" value="1"/>
</dbReference>
<dbReference type="SUPFAM" id="SSF52540">
    <property type="entry name" value="P-loop containing nucleoside triphosphate hydrolases"/>
    <property type="match status" value="1"/>
</dbReference>
<dbReference type="Gene3D" id="3.40.50.300">
    <property type="entry name" value="P-loop containing nucleotide triphosphate hydrolases"/>
    <property type="match status" value="1"/>
</dbReference>
<accession>A0ABV4FPF7</accession>
<keyword evidence="4" id="KW-0067">ATP-binding</keyword>
<evidence type="ECO:0000256" key="7">
    <source>
        <dbReference type="SAM" id="SignalP"/>
    </source>
</evidence>
<dbReference type="Pfam" id="PF00005">
    <property type="entry name" value="ABC_tran"/>
    <property type="match status" value="1"/>
</dbReference>
<dbReference type="InterPro" id="IPR027417">
    <property type="entry name" value="P-loop_NTPase"/>
</dbReference>
<name>A0ABV4FPF7_9BRAD</name>
<organism evidence="9 10">
    <name type="scientific">Bradyrhizobium ottawaense</name>
    <dbReference type="NCBI Taxonomy" id="931866"/>
    <lineage>
        <taxon>Bacteria</taxon>
        <taxon>Pseudomonadati</taxon>
        <taxon>Pseudomonadota</taxon>
        <taxon>Alphaproteobacteria</taxon>
        <taxon>Hyphomicrobiales</taxon>
        <taxon>Nitrobacteraceae</taxon>
        <taxon>Bradyrhizobium</taxon>
    </lineage>
</organism>
<evidence type="ECO:0000313" key="10">
    <source>
        <dbReference type="Proteomes" id="UP001565369"/>
    </source>
</evidence>
<comment type="function">
    <text evidence="5">Involved in beta-(1--&gt;2)glucan export. Transmembrane domains (TMD) form a pore in the inner membrane and the ATP-binding domain (NBD) is responsible for energy generation.</text>
</comment>
<feature type="signal peptide" evidence="7">
    <location>
        <begin position="1"/>
        <end position="27"/>
    </location>
</feature>
<evidence type="ECO:0000256" key="4">
    <source>
        <dbReference type="ARBA" id="ARBA00022840"/>
    </source>
</evidence>
<proteinExistence type="inferred from homology"/>
<evidence type="ECO:0000256" key="1">
    <source>
        <dbReference type="ARBA" id="ARBA00005417"/>
    </source>
</evidence>
<feature type="compositionally biased region" description="Basic and acidic residues" evidence="6">
    <location>
        <begin position="263"/>
        <end position="279"/>
    </location>
</feature>
<dbReference type="InterPro" id="IPR003593">
    <property type="entry name" value="AAA+_ATPase"/>
</dbReference>
<evidence type="ECO:0000256" key="2">
    <source>
        <dbReference type="ARBA" id="ARBA00022448"/>
    </source>
</evidence>
<dbReference type="InterPro" id="IPR003439">
    <property type="entry name" value="ABC_transporter-like_ATP-bd"/>
</dbReference>
<feature type="region of interest" description="Disordered" evidence="6">
    <location>
        <begin position="312"/>
        <end position="331"/>
    </location>
</feature>
<comment type="similarity">
    <text evidence="1">Belongs to the ABC transporter superfamily.</text>
</comment>
<feature type="compositionally biased region" description="Basic and acidic residues" evidence="6">
    <location>
        <begin position="244"/>
        <end position="256"/>
    </location>
</feature>
<dbReference type="CDD" id="cd03293">
    <property type="entry name" value="ABC_NrtD_SsuB_transporters"/>
    <property type="match status" value="1"/>
</dbReference>
<evidence type="ECO:0000313" key="9">
    <source>
        <dbReference type="EMBL" id="MEY9453478.1"/>
    </source>
</evidence>
<protein>
    <submittedName>
        <fullName evidence="9">ABC-type nitrate/sulfonate/bicarbonate transport system ATPase subunit/ABC-type nitrate/sulfonate/bicarbonate transport system substrate-binding protein</fullName>
    </submittedName>
</protein>
<sequence>MIKPFQRGAAAIALIVATVLAASPARAQQKSEIALSRQPGIFYMPSHIMEKLKLIEKHAASLGLAGVTTKWITFSGGGAQTDALLAGGVDILNTGTGNLLLLWDRTRGGVKGIVATSAQPMTLISRDANIKSIRDFGPSDKIAVPTVKVSTQAIVLQIAAAEAFGADQWSKLDANTVQLGHPDAYAALSNPKHEVHNHFSIPPFTFLELKNVPGAHIVLSSPDVMGGAAQPGPVLHHHQIRRGQSKDHPGRARRDQGSAGPDPQRHEAGGRDLQGDHRRQGLGRGVARSAQGARHDGVESRAAGHDEIRCASVQDRHAEEPAQGLDGLLSPRRARSEGQLMALLDVSSVTLRYKTSSAVVTATERVSFTVDKSDRFVLLGPSGCGKSTLLKAVGGYMTPSEGRMTIGDREIHGPGADRMMIFQEFDQLLPWKSVLANVMFPLLTARKLSRRDAEAKARAYIEKVGLTRVVDAYPHTLSGGMKQRVAIARGMAMEPDILLMDEPFAALDALTRRTCQDELLQLWSETKFTVLFVTHSIAEAIRIGNRILLLSPHPGRVKAEVIDVDKVSNEDGSAGRLEKEIHDLLFAGEATAH</sequence>
<dbReference type="PROSITE" id="PS00211">
    <property type="entry name" value="ABC_TRANSPORTER_1"/>
    <property type="match status" value="1"/>
</dbReference>
<dbReference type="SMART" id="SM00382">
    <property type="entry name" value="AAA"/>
    <property type="match status" value="1"/>
</dbReference>
<evidence type="ECO:0000256" key="3">
    <source>
        <dbReference type="ARBA" id="ARBA00022741"/>
    </source>
</evidence>
<dbReference type="EMBL" id="JBGBZJ010000003">
    <property type="protein sequence ID" value="MEY9453478.1"/>
    <property type="molecule type" value="Genomic_DNA"/>
</dbReference>
<gene>
    <name evidence="9" type="ORF">ABIG07_002426</name>
</gene>
<dbReference type="PROSITE" id="PS50893">
    <property type="entry name" value="ABC_TRANSPORTER_2"/>
    <property type="match status" value="1"/>
</dbReference>
<dbReference type="InterPro" id="IPR017871">
    <property type="entry name" value="ABC_transporter-like_CS"/>
</dbReference>
<feature type="compositionally biased region" description="Basic and acidic residues" evidence="6">
    <location>
        <begin position="293"/>
        <end position="305"/>
    </location>
</feature>
<dbReference type="SUPFAM" id="SSF53850">
    <property type="entry name" value="Periplasmic binding protein-like II"/>
    <property type="match status" value="1"/>
</dbReference>
<evidence type="ECO:0000256" key="5">
    <source>
        <dbReference type="ARBA" id="ARBA00024722"/>
    </source>
</evidence>
<keyword evidence="2" id="KW-0813">Transport</keyword>
<feature type="chain" id="PRO_5045494104" evidence="7">
    <location>
        <begin position="28"/>
        <end position="593"/>
    </location>
</feature>
<dbReference type="Gene3D" id="3.40.190.10">
    <property type="entry name" value="Periplasmic binding protein-like II"/>
    <property type="match status" value="1"/>
</dbReference>
<feature type="domain" description="ABC transporter" evidence="8">
    <location>
        <begin position="344"/>
        <end position="577"/>
    </location>
</feature>
<keyword evidence="7" id="KW-0732">Signal</keyword>
<keyword evidence="10" id="KW-1185">Reference proteome</keyword>
<keyword evidence="3" id="KW-0547">Nucleotide-binding</keyword>
<evidence type="ECO:0000256" key="6">
    <source>
        <dbReference type="SAM" id="MobiDB-lite"/>
    </source>
</evidence>
<dbReference type="InterPro" id="IPR050166">
    <property type="entry name" value="ABC_transporter_ATP-bind"/>
</dbReference>
<comment type="caution">
    <text evidence="9">The sequence shown here is derived from an EMBL/GenBank/DDBJ whole genome shotgun (WGS) entry which is preliminary data.</text>
</comment>
<dbReference type="Proteomes" id="UP001565369">
    <property type="component" value="Unassembled WGS sequence"/>
</dbReference>
<evidence type="ECO:0000259" key="8">
    <source>
        <dbReference type="PROSITE" id="PS50893"/>
    </source>
</evidence>
<dbReference type="PANTHER" id="PTHR42788:SF10">
    <property type="entry name" value="ABC TRANSPORTER ATP-BINDING PROTEIN"/>
    <property type="match status" value="1"/>
</dbReference>
<feature type="region of interest" description="Disordered" evidence="6">
    <location>
        <begin position="238"/>
        <end position="305"/>
    </location>
</feature>
<reference evidence="9 10" key="1">
    <citation type="submission" date="2024-07" db="EMBL/GenBank/DDBJ databases">
        <title>Genomic Encyclopedia of Type Strains, Phase V (KMG-V): Genome sequencing to study the core and pangenomes of soil and plant-associated prokaryotes.</title>
        <authorList>
            <person name="Whitman W."/>
        </authorList>
    </citation>
    <scope>NUCLEOTIDE SEQUENCE [LARGE SCALE GENOMIC DNA]</scope>
    <source>
        <strain evidence="9 10">USDA 152</strain>
    </source>
</reference>